<feature type="transmembrane region" description="Helical" evidence="1">
    <location>
        <begin position="81"/>
        <end position="103"/>
    </location>
</feature>
<evidence type="ECO:0000313" key="3">
    <source>
        <dbReference type="EMBL" id="OBZ76581.1"/>
    </source>
</evidence>
<evidence type="ECO:0000313" key="4">
    <source>
        <dbReference type="Proteomes" id="UP000092993"/>
    </source>
</evidence>
<organism evidence="3 4">
    <name type="scientific">Grifola frondosa</name>
    <name type="common">Maitake</name>
    <name type="synonym">Polyporus frondosus</name>
    <dbReference type="NCBI Taxonomy" id="5627"/>
    <lineage>
        <taxon>Eukaryota</taxon>
        <taxon>Fungi</taxon>
        <taxon>Dikarya</taxon>
        <taxon>Basidiomycota</taxon>
        <taxon>Agaricomycotina</taxon>
        <taxon>Agaricomycetes</taxon>
        <taxon>Polyporales</taxon>
        <taxon>Grifolaceae</taxon>
        <taxon>Grifola</taxon>
    </lineage>
</organism>
<keyword evidence="1" id="KW-1133">Transmembrane helix</keyword>
<feature type="transmembrane region" description="Helical" evidence="1">
    <location>
        <begin position="15"/>
        <end position="36"/>
    </location>
</feature>
<dbReference type="InterPro" id="IPR045339">
    <property type="entry name" value="DUF6534"/>
</dbReference>
<accession>A0A1C7MI12</accession>
<feature type="domain" description="DUF6534" evidence="2">
    <location>
        <begin position="199"/>
        <end position="231"/>
    </location>
</feature>
<evidence type="ECO:0000256" key="1">
    <source>
        <dbReference type="SAM" id="Phobius"/>
    </source>
</evidence>
<feature type="transmembrane region" description="Helical" evidence="1">
    <location>
        <begin position="48"/>
        <end position="69"/>
    </location>
</feature>
<dbReference type="STRING" id="5627.A0A1C7MI12"/>
<dbReference type="EMBL" id="LUGG01000003">
    <property type="protein sequence ID" value="OBZ76581.1"/>
    <property type="molecule type" value="Genomic_DNA"/>
</dbReference>
<protein>
    <recommendedName>
        <fullName evidence="2">DUF6534 domain-containing protein</fullName>
    </recommendedName>
</protein>
<keyword evidence="1" id="KW-0812">Transmembrane</keyword>
<dbReference type="AlphaFoldDB" id="A0A1C7MI12"/>
<keyword evidence="1" id="KW-0472">Membrane</keyword>
<gene>
    <name evidence="3" type="ORF">A0H81_03511</name>
</gene>
<dbReference type="PANTHER" id="PTHR40465">
    <property type="entry name" value="CHROMOSOME 1, WHOLE GENOME SHOTGUN SEQUENCE"/>
    <property type="match status" value="1"/>
</dbReference>
<proteinExistence type="predicted"/>
<name>A0A1C7MI12_GRIFR</name>
<dbReference type="PANTHER" id="PTHR40465:SF1">
    <property type="entry name" value="DUF6534 DOMAIN-CONTAINING PROTEIN"/>
    <property type="match status" value="1"/>
</dbReference>
<dbReference type="Proteomes" id="UP000092993">
    <property type="component" value="Unassembled WGS sequence"/>
</dbReference>
<comment type="caution">
    <text evidence="3">The sequence shown here is derived from an EMBL/GenBank/DDBJ whole genome shotgun (WGS) entry which is preliminary data.</text>
</comment>
<dbReference type="Pfam" id="PF20152">
    <property type="entry name" value="DUF6534"/>
    <property type="match status" value="1"/>
</dbReference>
<reference evidence="3 4" key="1">
    <citation type="submission" date="2016-03" db="EMBL/GenBank/DDBJ databases">
        <title>Whole genome sequencing of Grifola frondosa 9006-11.</title>
        <authorList>
            <person name="Min B."/>
            <person name="Park H."/>
            <person name="Kim J.-G."/>
            <person name="Cho H."/>
            <person name="Oh Y.-L."/>
            <person name="Kong W.-S."/>
            <person name="Choi I.-G."/>
        </authorList>
    </citation>
    <scope>NUCLEOTIDE SEQUENCE [LARGE SCALE GENOMIC DNA]</scope>
    <source>
        <strain evidence="3 4">9006-11</strain>
    </source>
</reference>
<sequence length="292" mass="32563">MPSPFELDNILGATFLDNIFAAIFYGITTVQTFTYYKHSGKDPWVSTILIFILWILDGLHLALITHTLYEYTVKDFSDLLAIALPSWVLAAQIVVAGVSDLLVRRSENIAAVSEVEYYSLSWVPYSTCVRHNYRLALLDASKTQNRIQKNRFYDSGPHAIRYVCELTTPTASAPFAASSRCVHPLPSSLHAQTARPQFIKMPENFIFIAFYFVKPKLFLNSLLATLNTRKHVREIGPSALMSIPLSAMSGTRTVASADGACKPQAQAQDQILQIQIQTTTDTKSDSETHINV</sequence>
<evidence type="ECO:0000259" key="2">
    <source>
        <dbReference type="Pfam" id="PF20152"/>
    </source>
</evidence>
<dbReference type="OrthoDB" id="3268207at2759"/>
<keyword evidence="4" id="KW-1185">Reference proteome</keyword>